<dbReference type="Proteomes" id="UP000011546">
    <property type="component" value="Unassembled WGS sequence"/>
</dbReference>
<dbReference type="STRING" id="1230456.C468_08119"/>
<evidence type="ECO:0000313" key="3">
    <source>
        <dbReference type="Proteomes" id="UP000011546"/>
    </source>
</evidence>
<dbReference type="PANTHER" id="PTHR43245">
    <property type="entry name" value="BIFUNCTIONAL POLYMYXIN RESISTANCE PROTEIN ARNA"/>
    <property type="match status" value="1"/>
</dbReference>
<dbReference type="InterPro" id="IPR036291">
    <property type="entry name" value="NAD(P)-bd_dom_sf"/>
</dbReference>
<comment type="caution">
    <text evidence="2">The sequence shown here is derived from an EMBL/GenBank/DDBJ whole genome shotgun (WGS) entry which is preliminary data.</text>
</comment>
<dbReference type="CDD" id="cd08946">
    <property type="entry name" value="SDR_e"/>
    <property type="match status" value="1"/>
</dbReference>
<keyword evidence="3" id="KW-1185">Reference proteome</keyword>
<proteinExistence type="predicted"/>
<name>M0P5P5_9EURY</name>
<organism evidence="2 3">
    <name type="scientific">Halorubrum kocurii JCM 14978</name>
    <dbReference type="NCBI Taxonomy" id="1230456"/>
    <lineage>
        <taxon>Archaea</taxon>
        <taxon>Methanobacteriati</taxon>
        <taxon>Methanobacteriota</taxon>
        <taxon>Stenosarchaea group</taxon>
        <taxon>Halobacteria</taxon>
        <taxon>Halobacteriales</taxon>
        <taxon>Haloferacaceae</taxon>
        <taxon>Halorubrum</taxon>
    </lineage>
</organism>
<gene>
    <name evidence="2" type="ORF">C468_08119</name>
</gene>
<dbReference type="OrthoDB" id="200501at2157"/>
<evidence type="ECO:0000259" key="1">
    <source>
        <dbReference type="Pfam" id="PF01370"/>
    </source>
</evidence>
<protein>
    <submittedName>
        <fullName evidence="2">NAD-dependent epimerase/dehydratase</fullName>
    </submittedName>
</protein>
<dbReference type="AlphaFoldDB" id="M0P5P5"/>
<dbReference type="PANTHER" id="PTHR43245:SF55">
    <property type="entry name" value="NAD(P)-BINDING DOMAIN-CONTAINING PROTEIN"/>
    <property type="match status" value="1"/>
</dbReference>
<reference evidence="2 3" key="1">
    <citation type="journal article" date="2014" name="PLoS Genet.">
        <title>Phylogenetically driven sequencing of extremely halophilic archaea reveals strategies for static and dynamic osmo-response.</title>
        <authorList>
            <person name="Becker E.A."/>
            <person name="Seitzer P.M."/>
            <person name="Tritt A."/>
            <person name="Larsen D."/>
            <person name="Krusor M."/>
            <person name="Yao A.I."/>
            <person name="Wu D."/>
            <person name="Madern D."/>
            <person name="Eisen J.A."/>
            <person name="Darling A.E."/>
            <person name="Facciotti M.T."/>
        </authorList>
    </citation>
    <scope>NUCLEOTIDE SEQUENCE [LARGE SCALE GENOMIC DNA]</scope>
    <source>
        <strain evidence="2 3">JCM 14978</strain>
    </source>
</reference>
<dbReference type="SUPFAM" id="SSF51735">
    <property type="entry name" value="NAD(P)-binding Rossmann-fold domains"/>
    <property type="match status" value="1"/>
</dbReference>
<dbReference type="Pfam" id="PF01370">
    <property type="entry name" value="Epimerase"/>
    <property type="match status" value="1"/>
</dbReference>
<dbReference type="Gene3D" id="3.40.50.720">
    <property type="entry name" value="NAD(P)-binding Rossmann-like Domain"/>
    <property type="match status" value="1"/>
</dbReference>
<dbReference type="InterPro" id="IPR050177">
    <property type="entry name" value="Lipid_A_modif_metabolic_enz"/>
</dbReference>
<feature type="domain" description="NAD-dependent epimerase/dehydratase" evidence="1">
    <location>
        <begin position="5"/>
        <end position="229"/>
    </location>
</feature>
<dbReference type="InterPro" id="IPR001509">
    <property type="entry name" value="Epimerase_deHydtase"/>
</dbReference>
<accession>M0P5P5</accession>
<sequence>MTTDVLVTGALGGVGRWVTDAARERGAVVAVDRTLPESTDSEGVRFQAADLRDQGSVLETVLDADPSVVVHLGNIPHEEHHAGGDVYENNAVSTYHVLDAAGRAGADVVWASSETVYGTHWPKPTLPASLPVGEGHPVAPWNGYETSKLAGEAAAERVANAFDVSVVTMRPSWVQYPGAYETEPIREGFTFEGAGRFGNLWSYVDVRDVVSFVEAALTADVDGHEVFNVFAPDNFLGVETTRAIRAGYGSLPEDCEIRGEESAFSTAKAESVLGWEPEHSWRTAADEAVDGPAIAQPR</sequence>
<dbReference type="EMBL" id="AOJH01000052">
    <property type="protein sequence ID" value="EMA64854.1"/>
    <property type="molecule type" value="Genomic_DNA"/>
</dbReference>
<evidence type="ECO:0000313" key="2">
    <source>
        <dbReference type="EMBL" id="EMA64854.1"/>
    </source>
</evidence>
<dbReference type="RefSeq" id="WP_008848346.1">
    <property type="nucleotide sequence ID" value="NZ_AOJH01000052.1"/>
</dbReference>
<dbReference type="PATRIC" id="fig|1230456.3.peg.1601"/>